<proteinExistence type="predicted"/>
<dbReference type="EMBL" id="JBHSMC010000014">
    <property type="protein sequence ID" value="MFC5465215.1"/>
    <property type="molecule type" value="Genomic_DNA"/>
</dbReference>
<dbReference type="RefSeq" id="WP_382351240.1">
    <property type="nucleotide sequence ID" value="NZ_JBHSMC010000014.1"/>
</dbReference>
<dbReference type="CDD" id="cd01834">
    <property type="entry name" value="SGNH_hydrolase_like_2"/>
    <property type="match status" value="1"/>
</dbReference>
<evidence type="ECO:0000313" key="2">
    <source>
        <dbReference type="EMBL" id="MFC5465215.1"/>
    </source>
</evidence>
<keyword evidence="3" id="KW-1185">Reference proteome</keyword>
<dbReference type="Proteomes" id="UP001596147">
    <property type="component" value="Unassembled WGS sequence"/>
</dbReference>
<name>A0ABW0LH39_9BACI</name>
<evidence type="ECO:0000313" key="3">
    <source>
        <dbReference type="Proteomes" id="UP001596147"/>
    </source>
</evidence>
<dbReference type="Gene3D" id="3.40.50.1110">
    <property type="entry name" value="SGNH hydrolase"/>
    <property type="match status" value="1"/>
</dbReference>
<dbReference type="GO" id="GO:0016787">
    <property type="term" value="F:hydrolase activity"/>
    <property type="evidence" value="ECO:0007669"/>
    <property type="project" value="UniProtKB-KW"/>
</dbReference>
<dbReference type="InterPro" id="IPR013830">
    <property type="entry name" value="SGNH_hydro"/>
</dbReference>
<gene>
    <name evidence="2" type="ORF">ACFPM4_10695</name>
</gene>
<accession>A0ABW0LH39</accession>
<evidence type="ECO:0000259" key="1">
    <source>
        <dbReference type="Pfam" id="PF13472"/>
    </source>
</evidence>
<dbReference type="PANTHER" id="PTHR30383">
    <property type="entry name" value="THIOESTERASE 1/PROTEASE 1/LYSOPHOSPHOLIPASE L1"/>
    <property type="match status" value="1"/>
</dbReference>
<protein>
    <submittedName>
        <fullName evidence="2">SGNH/GDSL hydrolase family protein</fullName>
        <ecNumber evidence="2">3.1.-.-</ecNumber>
    </submittedName>
</protein>
<feature type="domain" description="SGNH hydrolase-type esterase" evidence="1">
    <location>
        <begin position="12"/>
        <end position="194"/>
    </location>
</feature>
<sequence>MGFQQNDKVLMIGDSITDCGRREDPEQMGDGYVRLIRDYYWTTQPEKNIEFINKGIGGNRVTDLAARWQEDVIDQQPDWVSISIGINDVWRQLDSPGIVQVYPEEFEKVYDDLLTQVKEKTNAKIILMEPTVIDEDVKSKGNQLLVAYVEAVHRLRDKYDAVLVPTHEAFIQYLKADSGKKLTTDGVHMNTAGNMLMAVTWIKALS</sequence>
<organism evidence="2 3">
    <name type="scientific">Lederbergia graminis</name>
    <dbReference type="NCBI Taxonomy" id="735518"/>
    <lineage>
        <taxon>Bacteria</taxon>
        <taxon>Bacillati</taxon>
        <taxon>Bacillota</taxon>
        <taxon>Bacilli</taxon>
        <taxon>Bacillales</taxon>
        <taxon>Bacillaceae</taxon>
        <taxon>Lederbergia</taxon>
    </lineage>
</organism>
<keyword evidence="2" id="KW-0378">Hydrolase</keyword>
<comment type="caution">
    <text evidence="2">The sequence shown here is derived from an EMBL/GenBank/DDBJ whole genome shotgun (WGS) entry which is preliminary data.</text>
</comment>
<reference evidence="3" key="1">
    <citation type="journal article" date="2019" name="Int. J. Syst. Evol. Microbiol.">
        <title>The Global Catalogue of Microorganisms (GCM) 10K type strain sequencing project: providing services to taxonomists for standard genome sequencing and annotation.</title>
        <authorList>
            <consortium name="The Broad Institute Genomics Platform"/>
            <consortium name="The Broad Institute Genome Sequencing Center for Infectious Disease"/>
            <person name="Wu L."/>
            <person name="Ma J."/>
        </authorList>
    </citation>
    <scope>NUCLEOTIDE SEQUENCE [LARGE SCALE GENOMIC DNA]</scope>
    <source>
        <strain evidence="3">CGMCC 1.12237</strain>
    </source>
</reference>
<dbReference type="EC" id="3.1.-.-" evidence="2"/>
<dbReference type="InterPro" id="IPR036514">
    <property type="entry name" value="SGNH_hydro_sf"/>
</dbReference>
<dbReference type="PANTHER" id="PTHR30383:SF5">
    <property type="entry name" value="SGNH HYDROLASE-TYPE ESTERASE DOMAIN-CONTAINING PROTEIN"/>
    <property type="match status" value="1"/>
</dbReference>
<dbReference type="InterPro" id="IPR051532">
    <property type="entry name" value="Ester_Hydrolysis_Enzymes"/>
</dbReference>
<dbReference type="SUPFAM" id="SSF52266">
    <property type="entry name" value="SGNH hydrolase"/>
    <property type="match status" value="1"/>
</dbReference>
<dbReference type="Pfam" id="PF13472">
    <property type="entry name" value="Lipase_GDSL_2"/>
    <property type="match status" value="1"/>
</dbReference>